<reference evidence="1 2" key="1">
    <citation type="submission" date="2014-10" db="EMBL/GenBank/DDBJ databases">
        <title>Kaistella jeonii genome.</title>
        <authorList>
            <person name="Clayton J.T."/>
            <person name="Newman J.D."/>
        </authorList>
    </citation>
    <scope>NUCLEOTIDE SEQUENCE [LARGE SCALE GENOMIC DNA]</scope>
    <source>
        <strain evidence="1 2">DSM 17048</strain>
    </source>
</reference>
<evidence type="ECO:0000313" key="1">
    <source>
        <dbReference type="EMBL" id="KIA90775.1"/>
    </source>
</evidence>
<evidence type="ECO:0008006" key="3">
    <source>
        <dbReference type="Google" id="ProtNLM"/>
    </source>
</evidence>
<dbReference type="EMBL" id="JSYL01000001">
    <property type="protein sequence ID" value="KIA90775.1"/>
    <property type="molecule type" value="Genomic_DNA"/>
</dbReference>
<dbReference type="Proteomes" id="UP000031473">
    <property type="component" value="Unassembled WGS sequence"/>
</dbReference>
<name>A0A0C1DA21_9FLAO</name>
<sequence>MQNAWQIFVEELQEKDIIIYNAINSFKFQKKGEDIVEITYSSDSAKSEFEKVRSDFFNHFMHKVNHFNIVIKYKNDVSLKKEIMTKRKIFDKFAEINPVLRDLDDLFKFDFN</sequence>
<organism evidence="1 2">
    <name type="scientific">Kaistella jeonii</name>
    <dbReference type="NCBI Taxonomy" id="266749"/>
    <lineage>
        <taxon>Bacteria</taxon>
        <taxon>Pseudomonadati</taxon>
        <taxon>Bacteroidota</taxon>
        <taxon>Flavobacteriia</taxon>
        <taxon>Flavobacteriales</taxon>
        <taxon>Weeksellaceae</taxon>
        <taxon>Chryseobacterium group</taxon>
        <taxon>Kaistella</taxon>
    </lineage>
</organism>
<evidence type="ECO:0000313" key="2">
    <source>
        <dbReference type="Proteomes" id="UP000031473"/>
    </source>
</evidence>
<comment type="caution">
    <text evidence="1">The sequence shown here is derived from an EMBL/GenBank/DDBJ whole genome shotgun (WGS) entry which is preliminary data.</text>
</comment>
<protein>
    <recommendedName>
        <fullName evidence="3">DNA polymerase III subunits gamma and tau</fullName>
    </recommendedName>
</protein>
<dbReference type="OrthoDB" id="1450419at2"/>
<accession>A0A0C1DA21</accession>
<keyword evidence="2" id="KW-1185">Reference proteome</keyword>
<dbReference type="AlphaFoldDB" id="A0A0C1DA21"/>
<dbReference type="STRING" id="266749.SAMN05421876_101444"/>
<proteinExistence type="predicted"/>
<gene>
    <name evidence="1" type="ORF">OA86_00465</name>
</gene>